<dbReference type="Gene3D" id="3.30.360.110">
    <property type="entry name" value="S-adenosylmethionine decarboxylase domain"/>
    <property type="match status" value="1"/>
</dbReference>
<evidence type="ECO:0000256" key="6">
    <source>
        <dbReference type="ARBA" id="ARBA00023066"/>
    </source>
</evidence>
<dbReference type="UniPathway" id="UPA00331">
    <property type="reaction ID" value="UER00451"/>
</dbReference>
<feature type="active site" description="Schiff-base intermediate with substrate; via pyruvic acid" evidence="15">
    <location>
        <position position="65"/>
    </location>
</feature>
<comment type="PTM">
    <text evidence="15">Is synthesized initially as an inactive proenzyme. Formation of the active enzyme involves a self-maturation process in which the active site pyruvoyl group is generated from an internal serine residue via an autocatalytic post-translational modification. Two non-identical subunits are generated from the proenzyme in this reaction, and the pyruvate is formed at the N-terminus of the alpha chain, which is derived from the carboxyl end of the proenzyme. The post-translation cleavage follows an unusual pathway, termed non-hydrolytic serinolysis, in which the side chain hydroxyl group of the serine supplies its oxygen atom to form the C-terminus of the beta chain, while the remainder of the serine residue undergoes an oxidative deamination to produce ammonia and the pyruvoyl group blocking the N-terminus of the alpha chain.</text>
</comment>
<evidence type="ECO:0000256" key="5">
    <source>
        <dbReference type="ARBA" id="ARBA00022813"/>
    </source>
</evidence>
<reference evidence="16 17" key="1">
    <citation type="submission" date="2018-07" db="EMBL/GenBank/DDBJ databases">
        <title>Lottiidibacillus patelloidae gen. nov., sp. nov., isolated from the intestinal tract of a marine limpet and the reclassification of B. taeanensis BH030017T, B. algicola KMM 3737T and B. hwajinpoensis SW-72T as genus Lottiidibacillus.</title>
        <authorList>
            <person name="Liu R."/>
            <person name="Huang Z."/>
        </authorList>
    </citation>
    <scope>NUCLEOTIDE SEQUENCE [LARGE SCALE GENOMIC DNA]</scope>
    <source>
        <strain evidence="16 17">BH030017</strain>
    </source>
</reference>
<proteinExistence type="inferred from homology"/>
<keyword evidence="10 15" id="KW-0704">Schiff base</keyword>
<keyword evidence="7 15" id="KW-0620">Polyamine biosynthesis</keyword>
<comment type="similarity">
    <text evidence="14 15">Belongs to the prokaryotic AdoMetDC family. Type 1 subfamily.</text>
</comment>
<gene>
    <name evidence="15" type="primary">speH</name>
    <name evidence="16" type="ORF">DS031_09040</name>
</gene>
<dbReference type="GO" id="GO:0004014">
    <property type="term" value="F:adenosylmethionine decarboxylase activity"/>
    <property type="evidence" value="ECO:0007669"/>
    <property type="project" value="UniProtKB-UniRule"/>
</dbReference>
<evidence type="ECO:0000256" key="14">
    <source>
        <dbReference type="ARBA" id="ARBA00061583"/>
    </source>
</evidence>
<organism evidence="16 17">
    <name type="scientific">Bacillus taeanensis</name>
    <dbReference type="NCBI Taxonomy" id="273032"/>
    <lineage>
        <taxon>Bacteria</taxon>
        <taxon>Bacillati</taxon>
        <taxon>Bacillota</taxon>
        <taxon>Bacilli</taxon>
        <taxon>Bacillales</taxon>
        <taxon>Bacillaceae</taxon>
        <taxon>Bacillus</taxon>
    </lineage>
</organism>
<keyword evidence="5 15" id="KW-0068">Autocatalytic cleavage</keyword>
<dbReference type="HAMAP" id="MF_00464">
    <property type="entry name" value="AdoMetDC_1"/>
    <property type="match status" value="1"/>
</dbReference>
<protein>
    <recommendedName>
        <fullName evidence="15">S-adenosylmethionine decarboxylase proenzyme</fullName>
        <shortName evidence="15">AdoMetDC</shortName>
        <shortName evidence="15">SAMDC</shortName>
        <ecNumber evidence="15">4.1.1.50</ecNumber>
    </recommendedName>
    <component>
        <recommendedName>
            <fullName evidence="15">S-adenosylmethionine decarboxylase beta chain</fullName>
        </recommendedName>
    </component>
    <component>
        <recommendedName>
            <fullName evidence="15">S-adenosylmethionine decarboxylase alpha chain</fullName>
        </recommendedName>
    </component>
</protein>
<dbReference type="RefSeq" id="WP_113805743.1">
    <property type="nucleotide sequence ID" value="NZ_QOCW01000007.1"/>
</dbReference>
<evidence type="ECO:0000256" key="11">
    <source>
        <dbReference type="ARBA" id="ARBA00023317"/>
    </source>
</evidence>
<name>A0A366XVQ8_9BACI</name>
<comment type="catalytic activity">
    <reaction evidence="12 15">
        <text>S-adenosyl-L-methionine + H(+) = S-adenosyl 3-(methylsulfanyl)propylamine + CO2</text>
        <dbReference type="Rhea" id="RHEA:15981"/>
        <dbReference type="ChEBI" id="CHEBI:15378"/>
        <dbReference type="ChEBI" id="CHEBI:16526"/>
        <dbReference type="ChEBI" id="CHEBI:57443"/>
        <dbReference type="ChEBI" id="CHEBI:59789"/>
        <dbReference type="EC" id="4.1.1.50"/>
    </reaction>
</comment>
<dbReference type="Proteomes" id="UP000253314">
    <property type="component" value="Unassembled WGS sequence"/>
</dbReference>
<evidence type="ECO:0000256" key="15">
    <source>
        <dbReference type="HAMAP-Rule" id="MF_00464"/>
    </source>
</evidence>
<evidence type="ECO:0000313" key="16">
    <source>
        <dbReference type="EMBL" id="RBW69987.1"/>
    </source>
</evidence>
<dbReference type="SUPFAM" id="SSF56276">
    <property type="entry name" value="S-adenosylmethionine decarboxylase"/>
    <property type="match status" value="1"/>
</dbReference>
<evidence type="ECO:0000256" key="7">
    <source>
        <dbReference type="ARBA" id="ARBA00023115"/>
    </source>
</evidence>
<feature type="chain" id="PRO_5023571467" description="S-adenosylmethionine decarboxylase alpha chain" evidence="15">
    <location>
        <begin position="65"/>
        <end position="122"/>
    </location>
</feature>
<dbReference type="Gene3D" id="3.30.160.750">
    <property type="match status" value="1"/>
</dbReference>
<comment type="function">
    <text evidence="13 15">Catalyzes the decarboxylation of S-adenosylmethionine to S-adenosylmethioninamine (dcAdoMet), the propylamine donor required for the synthesis of the polyamines spermine and spermidine from the diamine putrescine.</text>
</comment>
<accession>A0A366XVQ8</accession>
<keyword evidence="11 15" id="KW-0670">Pyruvate</keyword>
<dbReference type="InterPro" id="IPR042286">
    <property type="entry name" value="AdoMetDC_C"/>
</dbReference>
<feature type="active site" description="Proton acceptor; for processing activity" evidence="15">
    <location>
        <position position="70"/>
    </location>
</feature>
<evidence type="ECO:0000256" key="3">
    <source>
        <dbReference type="ARBA" id="ARBA00022691"/>
    </source>
</evidence>
<feature type="site" description="Cleavage (non-hydrolytic); by autolysis" evidence="15">
    <location>
        <begin position="64"/>
        <end position="65"/>
    </location>
</feature>
<dbReference type="GO" id="GO:0008295">
    <property type="term" value="P:spermidine biosynthetic process"/>
    <property type="evidence" value="ECO:0007669"/>
    <property type="project" value="UniProtKB-UniRule"/>
</dbReference>
<dbReference type="NCBIfam" id="TIGR03330">
    <property type="entry name" value="SAM_DCase_Bsu"/>
    <property type="match status" value="1"/>
</dbReference>
<comment type="cofactor">
    <cofactor evidence="15">
        <name>pyruvate</name>
        <dbReference type="ChEBI" id="CHEBI:15361"/>
    </cofactor>
    <text evidence="15">Binds 1 pyruvoyl group covalently per subunit.</text>
</comment>
<evidence type="ECO:0000256" key="2">
    <source>
        <dbReference type="ARBA" id="ARBA00011601"/>
    </source>
</evidence>
<dbReference type="FunFam" id="3.30.360.110:FF:000001">
    <property type="entry name" value="S-adenosylmethionine decarboxylase proenzyme"/>
    <property type="match status" value="1"/>
</dbReference>
<dbReference type="GO" id="GO:0005829">
    <property type="term" value="C:cytosol"/>
    <property type="evidence" value="ECO:0007669"/>
    <property type="project" value="TreeGrafter"/>
</dbReference>
<dbReference type="PANTHER" id="PTHR33866:SF2">
    <property type="entry name" value="S-ADENOSYLMETHIONINE DECARBOXYLASE PROENZYME"/>
    <property type="match status" value="1"/>
</dbReference>
<dbReference type="InterPro" id="IPR042284">
    <property type="entry name" value="AdoMetDC_N"/>
</dbReference>
<dbReference type="InterPro" id="IPR016067">
    <property type="entry name" value="S-AdoMet_deCO2ase_core"/>
</dbReference>
<evidence type="ECO:0000256" key="9">
    <source>
        <dbReference type="ARBA" id="ARBA00023239"/>
    </source>
</evidence>
<dbReference type="InterPro" id="IPR017716">
    <property type="entry name" value="S-AdoMet_deCOase_pro-enz"/>
</dbReference>
<dbReference type="InterPro" id="IPR003826">
    <property type="entry name" value="AdoMetDC_fam_prok"/>
</dbReference>
<feature type="chain" id="PRO_5023571468" description="S-adenosylmethionine decarboxylase beta chain" evidence="15">
    <location>
        <begin position="1"/>
        <end position="64"/>
    </location>
</feature>
<keyword evidence="3 15" id="KW-0949">S-adenosyl-L-methionine</keyword>
<comment type="caution">
    <text evidence="16">The sequence shown here is derived from an EMBL/GenBank/DDBJ whole genome shotgun (WGS) entry which is preliminary data.</text>
</comment>
<dbReference type="PANTHER" id="PTHR33866">
    <property type="entry name" value="S-ADENOSYLMETHIONINE DECARBOXYLASE PROENZYME"/>
    <property type="match status" value="1"/>
</dbReference>
<comment type="subunit">
    <text evidence="2 15">Heterotetramer of two alpha and two beta chains arranged as a dimer of alpha/beta heterodimers.</text>
</comment>
<feature type="active site" description="Proton donor; for catalytic activity" evidence="15">
    <location>
        <position position="85"/>
    </location>
</feature>
<keyword evidence="6 15" id="KW-0745">Spermidine biosynthesis</keyword>
<sequence length="122" mass="13701">MTYLTYGRHIIVDMWEIDFELLNDLDYLQKHLKTAAEKSHANVLSVEGKKFDPSGVTILVLLSESHLSIHTYPEKGFAGVDCYTCGKTVDPQIAIDYLISVLKPQKTYAKKLIRGSGIIDIT</sequence>
<evidence type="ECO:0000256" key="12">
    <source>
        <dbReference type="ARBA" id="ARBA00048112"/>
    </source>
</evidence>
<keyword evidence="4 15" id="KW-0210">Decarboxylase</keyword>
<dbReference type="Pfam" id="PF02675">
    <property type="entry name" value="AdoMet_dc"/>
    <property type="match status" value="1"/>
</dbReference>
<dbReference type="OrthoDB" id="9793120at2"/>
<evidence type="ECO:0000256" key="13">
    <source>
        <dbReference type="ARBA" id="ARBA00056215"/>
    </source>
</evidence>
<feature type="modified residue" description="Pyruvic acid (Ser); by autocatalysis" evidence="15">
    <location>
        <position position="65"/>
    </location>
</feature>
<evidence type="ECO:0000313" key="17">
    <source>
        <dbReference type="Proteomes" id="UP000253314"/>
    </source>
</evidence>
<dbReference type="AlphaFoldDB" id="A0A366XVQ8"/>
<evidence type="ECO:0000256" key="4">
    <source>
        <dbReference type="ARBA" id="ARBA00022793"/>
    </source>
</evidence>
<keyword evidence="9 15" id="KW-0456">Lyase</keyword>
<evidence type="ECO:0000256" key="10">
    <source>
        <dbReference type="ARBA" id="ARBA00023270"/>
    </source>
</evidence>
<dbReference type="EC" id="4.1.1.50" evidence="15"/>
<evidence type="ECO:0000256" key="1">
    <source>
        <dbReference type="ARBA" id="ARBA00004911"/>
    </source>
</evidence>
<keyword evidence="8 15" id="KW-0865">Zymogen</keyword>
<dbReference type="EMBL" id="QOCW01000007">
    <property type="protein sequence ID" value="RBW69987.1"/>
    <property type="molecule type" value="Genomic_DNA"/>
</dbReference>
<keyword evidence="17" id="KW-1185">Reference proteome</keyword>
<evidence type="ECO:0000256" key="8">
    <source>
        <dbReference type="ARBA" id="ARBA00023145"/>
    </source>
</evidence>
<comment type="pathway">
    <text evidence="1 15">Amine and polyamine biosynthesis; S-adenosylmethioninamine biosynthesis; S-adenosylmethioninamine from S-adenosyl-L-methionine: step 1/1.</text>
</comment>